<feature type="domain" description="DUF8040" evidence="1">
    <location>
        <begin position="56"/>
        <end position="110"/>
    </location>
</feature>
<sequence length="142" mass="16453">MSNYLRGVLPDVLCNMVDLQIQVNNAIAEITPSLIQDCSSSDDEEVIRRPMFDRTYIGHRYVIDVLAGHPRRAYQCFRLPPDAFISLRDLLVSRGHLHDTKNMLVVEQLGYANTDKFIAPFRGYRYHLADYRGSTTRRYTNQ</sequence>
<name>A0ABD0UBD4_DENTH</name>
<evidence type="ECO:0000259" key="1">
    <source>
        <dbReference type="Pfam" id="PF26138"/>
    </source>
</evidence>
<evidence type="ECO:0000313" key="3">
    <source>
        <dbReference type="Proteomes" id="UP001552299"/>
    </source>
</evidence>
<dbReference type="EMBL" id="JANQDX010000016">
    <property type="protein sequence ID" value="KAL0910059.1"/>
    <property type="molecule type" value="Genomic_DNA"/>
</dbReference>
<comment type="caution">
    <text evidence="2">The sequence shown here is derived from an EMBL/GenBank/DDBJ whole genome shotgun (WGS) entry which is preliminary data.</text>
</comment>
<reference evidence="2 3" key="1">
    <citation type="journal article" date="2024" name="Plant Biotechnol. J.">
        <title>Dendrobium thyrsiflorum genome and its molecular insights into genes involved in important horticultural traits.</title>
        <authorList>
            <person name="Chen B."/>
            <person name="Wang J.Y."/>
            <person name="Zheng P.J."/>
            <person name="Li K.L."/>
            <person name="Liang Y.M."/>
            <person name="Chen X.F."/>
            <person name="Zhang C."/>
            <person name="Zhao X."/>
            <person name="He X."/>
            <person name="Zhang G.Q."/>
            <person name="Liu Z.J."/>
            <person name="Xu Q."/>
        </authorList>
    </citation>
    <scope>NUCLEOTIDE SEQUENCE [LARGE SCALE GENOMIC DNA]</scope>
    <source>
        <strain evidence="2">GZMU011</strain>
    </source>
</reference>
<protein>
    <recommendedName>
        <fullName evidence="1">DUF8040 domain-containing protein</fullName>
    </recommendedName>
</protein>
<dbReference type="AlphaFoldDB" id="A0ABD0UBD4"/>
<keyword evidence="3" id="KW-1185">Reference proteome</keyword>
<organism evidence="2 3">
    <name type="scientific">Dendrobium thyrsiflorum</name>
    <name type="common">Pinecone-like raceme dendrobium</name>
    <name type="synonym">Orchid</name>
    <dbReference type="NCBI Taxonomy" id="117978"/>
    <lineage>
        <taxon>Eukaryota</taxon>
        <taxon>Viridiplantae</taxon>
        <taxon>Streptophyta</taxon>
        <taxon>Embryophyta</taxon>
        <taxon>Tracheophyta</taxon>
        <taxon>Spermatophyta</taxon>
        <taxon>Magnoliopsida</taxon>
        <taxon>Liliopsida</taxon>
        <taxon>Asparagales</taxon>
        <taxon>Orchidaceae</taxon>
        <taxon>Epidendroideae</taxon>
        <taxon>Malaxideae</taxon>
        <taxon>Dendrobiinae</taxon>
        <taxon>Dendrobium</taxon>
    </lineage>
</organism>
<dbReference type="Proteomes" id="UP001552299">
    <property type="component" value="Unassembled WGS sequence"/>
</dbReference>
<gene>
    <name evidence="2" type="ORF">M5K25_020988</name>
</gene>
<dbReference type="InterPro" id="IPR058353">
    <property type="entry name" value="DUF8040"/>
</dbReference>
<accession>A0ABD0UBD4</accession>
<proteinExistence type="predicted"/>
<evidence type="ECO:0000313" key="2">
    <source>
        <dbReference type="EMBL" id="KAL0910059.1"/>
    </source>
</evidence>
<dbReference type="Pfam" id="PF26138">
    <property type="entry name" value="DUF8040"/>
    <property type="match status" value="1"/>
</dbReference>